<gene>
    <name evidence="1" type="ORF">ACFPWV_36440</name>
</gene>
<dbReference type="RefSeq" id="WP_382055239.1">
    <property type="nucleotide sequence ID" value="NZ_JBHSKN010000038.1"/>
</dbReference>
<evidence type="ECO:0000313" key="1">
    <source>
        <dbReference type="EMBL" id="MFC5245334.1"/>
    </source>
</evidence>
<reference evidence="2" key="1">
    <citation type="journal article" date="2019" name="Int. J. Syst. Evol. Microbiol.">
        <title>The Global Catalogue of Microorganisms (GCM) 10K type strain sequencing project: providing services to taxonomists for standard genome sequencing and annotation.</title>
        <authorList>
            <consortium name="The Broad Institute Genomics Platform"/>
            <consortium name="The Broad Institute Genome Sequencing Center for Infectious Disease"/>
            <person name="Wu L."/>
            <person name="Ma J."/>
        </authorList>
    </citation>
    <scope>NUCLEOTIDE SEQUENCE [LARGE SCALE GENOMIC DNA]</scope>
    <source>
        <strain evidence="2">CGMCC 4.7131</strain>
    </source>
</reference>
<dbReference type="NCBIfam" id="NF042934">
    <property type="entry name" value="cis_reg_atten"/>
    <property type="match status" value="1"/>
</dbReference>
<organism evidence="1 2">
    <name type="scientific">Streptomyces atrovirens</name>
    <dbReference type="NCBI Taxonomy" id="285556"/>
    <lineage>
        <taxon>Bacteria</taxon>
        <taxon>Bacillati</taxon>
        <taxon>Actinomycetota</taxon>
        <taxon>Actinomycetes</taxon>
        <taxon>Kitasatosporales</taxon>
        <taxon>Streptomycetaceae</taxon>
        <taxon>Streptomyces</taxon>
    </lineage>
</organism>
<evidence type="ECO:0000313" key="2">
    <source>
        <dbReference type="Proteomes" id="UP001596035"/>
    </source>
</evidence>
<sequence>MTDTCVHLWRRVHMDLVRYAGCVCRPSR</sequence>
<dbReference type="InterPro" id="IPR049979">
    <property type="entry name" value="Cys_resp_CS_actino"/>
</dbReference>
<name>A0ABW0E5Y3_9ACTN</name>
<dbReference type="Proteomes" id="UP001596035">
    <property type="component" value="Unassembled WGS sequence"/>
</dbReference>
<keyword evidence="2" id="KW-1185">Reference proteome</keyword>
<accession>A0ABW0E5Y3</accession>
<comment type="caution">
    <text evidence="1">The sequence shown here is derived from an EMBL/GenBank/DDBJ whole genome shotgun (WGS) entry which is preliminary data.</text>
</comment>
<protein>
    <submittedName>
        <fullName evidence="1">Leader peptide</fullName>
    </submittedName>
</protein>
<proteinExistence type="predicted"/>
<dbReference type="EMBL" id="JBHSKN010000038">
    <property type="protein sequence ID" value="MFC5245334.1"/>
    <property type="molecule type" value="Genomic_DNA"/>
</dbReference>